<protein>
    <submittedName>
        <fullName evidence="1">Uncharacterized protein</fullName>
    </submittedName>
</protein>
<dbReference type="AlphaFoldDB" id="A0A8T2NNB0"/>
<organism evidence="1 2">
    <name type="scientific">Albula glossodonta</name>
    <name type="common">roundjaw bonefish</name>
    <dbReference type="NCBI Taxonomy" id="121402"/>
    <lineage>
        <taxon>Eukaryota</taxon>
        <taxon>Metazoa</taxon>
        <taxon>Chordata</taxon>
        <taxon>Craniata</taxon>
        <taxon>Vertebrata</taxon>
        <taxon>Euteleostomi</taxon>
        <taxon>Actinopterygii</taxon>
        <taxon>Neopterygii</taxon>
        <taxon>Teleostei</taxon>
        <taxon>Albuliformes</taxon>
        <taxon>Albulidae</taxon>
        <taxon>Albula</taxon>
    </lineage>
</organism>
<comment type="caution">
    <text evidence="1">The sequence shown here is derived from an EMBL/GenBank/DDBJ whole genome shotgun (WGS) entry which is preliminary data.</text>
</comment>
<accession>A0A8T2NNB0</accession>
<gene>
    <name evidence="1" type="ORF">JZ751_018805</name>
</gene>
<evidence type="ECO:0000313" key="2">
    <source>
        <dbReference type="Proteomes" id="UP000824540"/>
    </source>
</evidence>
<evidence type="ECO:0000313" key="1">
    <source>
        <dbReference type="EMBL" id="KAG9341739.1"/>
    </source>
</evidence>
<sequence>MMPTDEAKMTCLTGVRKLAGRNADKALCRDQFCQTTNWFSSSISSEPAGSREIVAVWESVEPLRRRHEGMHRGGKGIEVALAITFTDSNRTVKTSAPNCIQYWRGNA</sequence>
<dbReference type="Proteomes" id="UP000824540">
    <property type="component" value="Unassembled WGS sequence"/>
</dbReference>
<keyword evidence="2" id="KW-1185">Reference proteome</keyword>
<name>A0A8T2NNB0_9TELE</name>
<proteinExistence type="predicted"/>
<dbReference type="EMBL" id="JAFBMS010000033">
    <property type="protein sequence ID" value="KAG9341739.1"/>
    <property type="molecule type" value="Genomic_DNA"/>
</dbReference>
<reference evidence="1" key="1">
    <citation type="thesis" date="2021" institute="BYU ScholarsArchive" country="Provo, UT, USA">
        <title>Applications of and Algorithms for Genome Assembly and Genomic Analyses with an Emphasis on Marine Teleosts.</title>
        <authorList>
            <person name="Pickett B.D."/>
        </authorList>
    </citation>
    <scope>NUCLEOTIDE SEQUENCE</scope>
    <source>
        <strain evidence="1">HI-2016</strain>
    </source>
</reference>